<dbReference type="Pfam" id="PF16786">
    <property type="entry name" value="RecA_dep_nuc"/>
    <property type="match status" value="1"/>
</dbReference>
<name>A0ABX5A463_9ENTR</name>
<dbReference type="Gene3D" id="3.30.40.190">
    <property type="match status" value="1"/>
</dbReference>
<gene>
    <name evidence="1" type="ORF">C3712_07195</name>
</gene>
<dbReference type="EMBL" id="PQVW01000004">
    <property type="protein sequence ID" value="POZ24001.1"/>
    <property type="molecule type" value="Genomic_DNA"/>
</dbReference>
<evidence type="ECO:0000313" key="1">
    <source>
        <dbReference type="EMBL" id="POZ24001.1"/>
    </source>
</evidence>
<dbReference type="InterPro" id="IPR031875">
    <property type="entry name" value="RecA_dep_nuc"/>
</dbReference>
<dbReference type="RefSeq" id="WP_103948027.1">
    <property type="nucleotide sequence ID" value="NZ_PQVR01000020.1"/>
</dbReference>
<dbReference type="Proteomes" id="UP000237025">
    <property type="component" value="Unassembled WGS sequence"/>
</dbReference>
<protein>
    <recommendedName>
        <fullName evidence="3">DUF968 domain-containing protein</fullName>
    </recommendedName>
</protein>
<proteinExistence type="predicted"/>
<evidence type="ECO:0000313" key="2">
    <source>
        <dbReference type="Proteomes" id="UP000237025"/>
    </source>
</evidence>
<evidence type="ECO:0008006" key="3">
    <source>
        <dbReference type="Google" id="ProtNLM"/>
    </source>
</evidence>
<sequence length="103" mass="11406">MSKKRATKAERKHMDRVTALGCIVCTQLGYSDSPAGIHHIRAGQGTGQRADHYHTIPLCPIHHQTGGYGVAYHAGPQVWENNFGTESELLVQVMYELEGKKYA</sequence>
<reference evidence="1 2" key="1">
    <citation type="submission" date="2018-02" db="EMBL/GenBank/DDBJ databases">
        <title>Lelliotia aquatilis sp. nov., isolated from drinking water.</title>
        <authorList>
            <person name="Kaempfer P."/>
            <person name="Glaeser S."/>
            <person name="Exner M."/>
            <person name="Doijad S."/>
            <person name="Chakraborty T."/>
        </authorList>
    </citation>
    <scope>NUCLEOTIDE SEQUENCE [LARGE SCALE GENOMIC DNA]</scope>
    <source>
        <strain evidence="1 2">6331-17</strain>
    </source>
</reference>
<keyword evidence="2" id="KW-1185">Reference proteome</keyword>
<accession>A0ABX5A463</accession>
<comment type="caution">
    <text evidence="1">The sequence shown here is derived from an EMBL/GenBank/DDBJ whole genome shotgun (WGS) entry which is preliminary data.</text>
</comment>
<organism evidence="1 2">
    <name type="scientific">Lelliottia aquatilis</name>
    <dbReference type="NCBI Taxonomy" id="2080838"/>
    <lineage>
        <taxon>Bacteria</taxon>
        <taxon>Pseudomonadati</taxon>
        <taxon>Pseudomonadota</taxon>
        <taxon>Gammaproteobacteria</taxon>
        <taxon>Enterobacterales</taxon>
        <taxon>Enterobacteriaceae</taxon>
        <taxon>Lelliottia</taxon>
    </lineage>
</organism>